<dbReference type="AlphaFoldDB" id="A0A1B0DHE3"/>
<dbReference type="FunFam" id="2.60.40.10:FF:000032">
    <property type="entry name" value="palladin isoform X1"/>
    <property type="match status" value="1"/>
</dbReference>
<feature type="compositionally biased region" description="Basic residues" evidence="8">
    <location>
        <begin position="267"/>
        <end position="277"/>
    </location>
</feature>
<dbReference type="InterPro" id="IPR003599">
    <property type="entry name" value="Ig_sub"/>
</dbReference>
<feature type="domain" description="Ig-like" evidence="9">
    <location>
        <begin position="34"/>
        <end position="146"/>
    </location>
</feature>
<dbReference type="InterPro" id="IPR007110">
    <property type="entry name" value="Ig-like_dom"/>
</dbReference>
<dbReference type="CDD" id="cd00096">
    <property type="entry name" value="Ig"/>
    <property type="match status" value="3"/>
</dbReference>
<reference evidence="10" key="1">
    <citation type="submission" date="2022-08" db="UniProtKB">
        <authorList>
            <consortium name="EnsemblMetazoa"/>
        </authorList>
    </citation>
    <scope>IDENTIFICATION</scope>
    <source>
        <strain evidence="10">Israel</strain>
    </source>
</reference>
<organism evidence="10 11">
    <name type="scientific">Phlebotomus papatasi</name>
    <name type="common">Sandfly</name>
    <dbReference type="NCBI Taxonomy" id="29031"/>
    <lineage>
        <taxon>Eukaryota</taxon>
        <taxon>Metazoa</taxon>
        <taxon>Ecdysozoa</taxon>
        <taxon>Arthropoda</taxon>
        <taxon>Hexapoda</taxon>
        <taxon>Insecta</taxon>
        <taxon>Pterygota</taxon>
        <taxon>Neoptera</taxon>
        <taxon>Endopterygota</taxon>
        <taxon>Diptera</taxon>
        <taxon>Nematocera</taxon>
        <taxon>Psychodoidea</taxon>
        <taxon>Psychodidae</taxon>
        <taxon>Phlebotomus</taxon>
        <taxon>Phlebotomus</taxon>
    </lineage>
</organism>
<dbReference type="VEuPathDB" id="VectorBase:PPAI007577"/>
<feature type="region of interest" description="Disordered" evidence="8">
    <location>
        <begin position="760"/>
        <end position="791"/>
    </location>
</feature>
<evidence type="ECO:0000256" key="8">
    <source>
        <dbReference type="SAM" id="MobiDB-lite"/>
    </source>
</evidence>
<dbReference type="SMART" id="SM00409">
    <property type="entry name" value="IG"/>
    <property type="match status" value="7"/>
</dbReference>
<evidence type="ECO:0000256" key="1">
    <source>
        <dbReference type="ARBA" id="ARBA00004657"/>
    </source>
</evidence>
<dbReference type="InterPro" id="IPR013098">
    <property type="entry name" value="Ig_I-set"/>
</dbReference>
<evidence type="ECO:0000256" key="4">
    <source>
        <dbReference type="ARBA" id="ARBA00022889"/>
    </source>
</evidence>
<name>A0A1B0DHE3_PHLPP</name>
<evidence type="ECO:0000256" key="2">
    <source>
        <dbReference type="ARBA" id="ARBA00006692"/>
    </source>
</evidence>
<keyword evidence="7" id="KW-0393">Immunoglobulin domain</keyword>
<feature type="domain" description="Ig-like" evidence="9">
    <location>
        <begin position="794"/>
        <end position="888"/>
    </location>
</feature>
<proteinExistence type="inferred from homology"/>
<comment type="subcellular location">
    <subcellularLocation>
        <location evidence="1">Cytoplasm</location>
        <location evidence="1">Myofibril</location>
    </subcellularLocation>
</comment>
<feature type="compositionally biased region" description="Basic residues" evidence="8">
    <location>
        <begin position="775"/>
        <end position="786"/>
    </location>
</feature>
<dbReference type="EnsemblMetazoa" id="PPAI007577-RA">
    <property type="protein sequence ID" value="PPAI007577-PA"/>
    <property type="gene ID" value="PPAI007577"/>
</dbReference>
<comment type="similarity">
    <text evidence="2">Belongs to the protein kinase superfamily. CAMK Ser/Thr protein kinase family.</text>
</comment>
<feature type="region of interest" description="Disordered" evidence="8">
    <location>
        <begin position="531"/>
        <end position="550"/>
    </location>
</feature>
<evidence type="ECO:0000256" key="6">
    <source>
        <dbReference type="ARBA" id="ARBA00023179"/>
    </source>
</evidence>
<feature type="compositionally biased region" description="Basic and acidic residues" evidence="8">
    <location>
        <begin position="16"/>
        <end position="26"/>
    </location>
</feature>
<dbReference type="InterPro" id="IPR003598">
    <property type="entry name" value="Ig_sub2"/>
</dbReference>
<sequence length="947" mass="104500">MPHITLPPHDLLSGEPGEKPKKEKPAAKGVKGGPKAAAAAAAMGKGRRREETLLHRKILTFSNSLRDRTTTVGTKLKLVTTVIGPEPNIKWTKDGIGIAPSPRFKNSTKEGFACIELNDLTVEDSGTYTCTAKNAAGEISTSAVVTVYAVEEADAVAPIFTLPINDTYHVAENDLILSCKVRAHPRPTIVWLKDEQDMAPDERIQQVEHANGVCELLIHAPTTKDSGTYSCRATNYKGTQKVSHRTTVEAKPYSTVEIQPREEPSKAKGRKLGKKKEKATSTGIPNARLSLVFQSYLTSRTVKEGQPVKLSCFVAGPDPNVKWLKDGAGFAPSPVIKVNNADGFLTCSFLSPKVDDSGEYSVVAKNSASTITCSCRLDVYSANITSDFPPMFTRALKDNYHINTNELVIDGHIRGQPMPRVSWMRDGQTINPDGTFQQFEHDNGNIEFVISDPQRHHSGRYICQLENHMGKAELSHFVLFEGREMCETEPVHGVFHIDHQKIREKEEAHRKAHEEALHPVAPRRVSAAVEAATEETTESPRKTVSKTPSRLEKINADARTKLSFSAPLTNRVCAVGSKVKLSCYVEGYNPHFEWYKNNSPVNYSTTVRNSSRDGLGILEFFDAQLEDTGEYKCIVKNIAGEINSTATLMVYEDRKDVEVPPTFVIGLKDRYLFDRNEILMECHVRGDPTPKITWLREGEPLKGDRFKVFELPDGVCHLLITEPVPKDSGVYACIAENKLQTVQTAHYLVFEGREAELRKLMPSPEPEKPKEAPKRKPVGKKGKAKAAKAEAGAPVDMKNRLTFVAHLADRTVPVGGKLKLFCIVNGPEPQIKWTKNNCGVVVGPRVKNGTKENNALIDILNVLPEDAGEWKCTAKNAAGEISTTCNLTVFEPPPVDVIPPTFSRPIAGKLHVLYLNIDPSEWRISVKIIITCVQCLVIPLVVCGPLQ</sequence>
<dbReference type="Pfam" id="PF07679">
    <property type="entry name" value="I-set"/>
    <property type="match status" value="7"/>
</dbReference>
<dbReference type="InterPro" id="IPR013783">
    <property type="entry name" value="Ig-like_fold"/>
</dbReference>
<feature type="domain" description="Ig-like" evidence="9">
    <location>
        <begin position="661"/>
        <end position="743"/>
    </location>
</feature>
<dbReference type="PANTHER" id="PTHR47633">
    <property type="entry name" value="IMMUNOGLOBULIN"/>
    <property type="match status" value="1"/>
</dbReference>
<feature type="domain" description="Ig-like" evidence="9">
    <location>
        <begin position="158"/>
        <end position="249"/>
    </location>
</feature>
<feature type="domain" description="Ig-like" evidence="9">
    <location>
        <begin position="390"/>
        <end position="475"/>
    </location>
</feature>
<dbReference type="Gene3D" id="2.60.40.10">
    <property type="entry name" value="Immunoglobulins"/>
    <property type="match status" value="7"/>
</dbReference>
<dbReference type="VEuPathDB" id="VectorBase:PPAPM1_002968"/>
<keyword evidence="3" id="KW-0787">Thick filament</keyword>
<feature type="domain" description="Ig-like" evidence="9">
    <location>
        <begin position="285"/>
        <end position="372"/>
    </location>
</feature>
<dbReference type="Proteomes" id="UP000092462">
    <property type="component" value="Unassembled WGS sequence"/>
</dbReference>
<dbReference type="GO" id="GO:0032982">
    <property type="term" value="C:myosin filament"/>
    <property type="evidence" value="ECO:0007669"/>
    <property type="project" value="UniProtKB-KW"/>
</dbReference>
<evidence type="ECO:0000256" key="7">
    <source>
        <dbReference type="ARBA" id="ARBA00023319"/>
    </source>
</evidence>
<keyword evidence="4" id="KW-0130">Cell adhesion</keyword>
<feature type="region of interest" description="Disordered" evidence="8">
    <location>
        <begin position="1"/>
        <end position="48"/>
    </location>
</feature>
<dbReference type="FunFam" id="2.60.40.10:FF:000557">
    <property type="entry name" value="Myosin binding protein Ha"/>
    <property type="match status" value="1"/>
</dbReference>
<protein>
    <recommendedName>
        <fullName evidence="9">Ig-like domain-containing protein</fullName>
    </recommendedName>
</protein>
<feature type="domain" description="Ig-like" evidence="9">
    <location>
        <begin position="548"/>
        <end position="649"/>
    </location>
</feature>
<keyword evidence="6" id="KW-0514">Muscle protein</keyword>
<dbReference type="SMART" id="SM00408">
    <property type="entry name" value="IGc2"/>
    <property type="match status" value="7"/>
</dbReference>
<dbReference type="FunFam" id="2.60.40.10:FF:000107">
    <property type="entry name" value="Myosin, light chain kinase a"/>
    <property type="match status" value="4"/>
</dbReference>
<dbReference type="InterPro" id="IPR036179">
    <property type="entry name" value="Ig-like_dom_sf"/>
</dbReference>
<feature type="compositionally biased region" description="Low complexity" evidence="8">
    <location>
        <begin position="27"/>
        <end position="44"/>
    </location>
</feature>
<feature type="region of interest" description="Disordered" evidence="8">
    <location>
        <begin position="259"/>
        <end position="281"/>
    </location>
</feature>
<dbReference type="EMBL" id="AJVK01060993">
    <property type="status" value="NOT_ANNOTATED_CDS"/>
    <property type="molecule type" value="Genomic_DNA"/>
</dbReference>
<evidence type="ECO:0000256" key="5">
    <source>
        <dbReference type="ARBA" id="ARBA00023157"/>
    </source>
</evidence>
<dbReference type="PROSITE" id="PS50835">
    <property type="entry name" value="IG_LIKE"/>
    <property type="match status" value="7"/>
</dbReference>
<keyword evidence="11" id="KW-1185">Reference proteome</keyword>
<evidence type="ECO:0000313" key="11">
    <source>
        <dbReference type="Proteomes" id="UP000092462"/>
    </source>
</evidence>
<dbReference type="FunFam" id="2.60.40.10:FF:000080">
    <property type="entry name" value="Myosin light chain kinase, smooth muscle"/>
    <property type="match status" value="1"/>
</dbReference>
<dbReference type="GO" id="GO:0007155">
    <property type="term" value="P:cell adhesion"/>
    <property type="evidence" value="ECO:0007669"/>
    <property type="project" value="UniProtKB-KW"/>
</dbReference>
<dbReference type="SUPFAM" id="SSF48726">
    <property type="entry name" value="Immunoglobulin"/>
    <property type="match status" value="7"/>
</dbReference>
<evidence type="ECO:0000256" key="3">
    <source>
        <dbReference type="ARBA" id="ARBA00022433"/>
    </source>
</evidence>
<feature type="compositionally biased region" description="Basic and acidic residues" evidence="8">
    <location>
        <begin position="760"/>
        <end position="774"/>
    </location>
</feature>
<dbReference type="GO" id="GO:0030016">
    <property type="term" value="C:myofibril"/>
    <property type="evidence" value="ECO:0007669"/>
    <property type="project" value="UniProtKB-SubCell"/>
</dbReference>
<keyword evidence="5" id="KW-1015">Disulfide bond</keyword>
<evidence type="ECO:0000313" key="10">
    <source>
        <dbReference type="EnsemblMetazoa" id="PPAI007577-PA"/>
    </source>
</evidence>
<accession>A0A1B0DHE3</accession>
<evidence type="ECO:0000259" key="9">
    <source>
        <dbReference type="PROSITE" id="PS50835"/>
    </source>
</evidence>